<dbReference type="PANTHER" id="PTHR23023">
    <property type="entry name" value="DIMETHYLANILINE MONOOXYGENASE"/>
    <property type="match status" value="1"/>
</dbReference>
<protein>
    <submittedName>
        <fullName evidence="6">Cation diffusion facilitator CzcD-associated flavoprotein CzcO</fullName>
    </submittedName>
</protein>
<evidence type="ECO:0000313" key="6">
    <source>
        <dbReference type="EMBL" id="MBB5201170.1"/>
    </source>
</evidence>
<evidence type="ECO:0000256" key="3">
    <source>
        <dbReference type="ARBA" id="ARBA00022827"/>
    </source>
</evidence>
<accession>A0A840RXI9</accession>
<proteinExistence type="inferred from homology"/>
<reference evidence="6 7" key="1">
    <citation type="submission" date="2020-08" db="EMBL/GenBank/DDBJ databases">
        <title>Genomic Encyclopedia of Type Strains, Phase IV (KMG-IV): sequencing the most valuable type-strain genomes for metagenomic binning, comparative biology and taxonomic classification.</title>
        <authorList>
            <person name="Goeker M."/>
        </authorList>
    </citation>
    <scope>NUCLEOTIDE SEQUENCE [LARGE SCALE GENOMIC DNA]</scope>
    <source>
        <strain evidence="6 7">DSM 23240</strain>
    </source>
</reference>
<comment type="caution">
    <text evidence="6">The sequence shown here is derived from an EMBL/GenBank/DDBJ whole genome shotgun (WGS) entry which is preliminary data.</text>
</comment>
<dbReference type="EMBL" id="JACHHQ010000006">
    <property type="protein sequence ID" value="MBB5201170.1"/>
    <property type="molecule type" value="Genomic_DNA"/>
</dbReference>
<dbReference type="Gene3D" id="3.50.50.60">
    <property type="entry name" value="FAD/NAD(P)-binding domain"/>
    <property type="match status" value="1"/>
</dbReference>
<dbReference type="Pfam" id="PF00743">
    <property type="entry name" value="FMO-like"/>
    <property type="match status" value="1"/>
</dbReference>
<dbReference type="InterPro" id="IPR000960">
    <property type="entry name" value="Flavin_mOase"/>
</dbReference>
<dbReference type="InterPro" id="IPR050346">
    <property type="entry name" value="FMO-like"/>
</dbReference>
<dbReference type="AlphaFoldDB" id="A0A840RXI9"/>
<evidence type="ECO:0000313" key="7">
    <source>
        <dbReference type="Proteomes" id="UP000571084"/>
    </source>
</evidence>
<dbReference type="GO" id="GO:0050660">
    <property type="term" value="F:flavin adenine dinucleotide binding"/>
    <property type="evidence" value="ECO:0007669"/>
    <property type="project" value="InterPro"/>
</dbReference>
<organism evidence="6 7">
    <name type="scientific">Glaciimonas immobilis</name>
    <dbReference type="NCBI Taxonomy" id="728004"/>
    <lineage>
        <taxon>Bacteria</taxon>
        <taxon>Pseudomonadati</taxon>
        <taxon>Pseudomonadota</taxon>
        <taxon>Betaproteobacteria</taxon>
        <taxon>Burkholderiales</taxon>
        <taxon>Oxalobacteraceae</taxon>
        <taxon>Glaciimonas</taxon>
    </lineage>
</organism>
<dbReference type="GO" id="GO:0050661">
    <property type="term" value="F:NADP binding"/>
    <property type="evidence" value="ECO:0007669"/>
    <property type="project" value="InterPro"/>
</dbReference>
<evidence type="ECO:0000256" key="5">
    <source>
        <dbReference type="ARBA" id="ARBA00023002"/>
    </source>
</evidence>
<dbReference type="RefSeq" id="WP_168056708.1">
    <property type="nucleotide sequence ID" value="NZ_JAAOZT010000012.1"/>
</dbReference>
<name>A0A840RXI9_9BURK</name>
<dbReference type="Proteomes" id="UP000571084">
    <property type="component" value="Unassembled WGS sequence"/>
</dbReference>
<gene>
    <name evidence="6" type="ORF">HNR39_003019</name>
</gene>
<keyword evidence="4" id="KW-0521">NADP</keyword>
<dbReference type="InterPro" id="IPR036188">
    <property type="entry name" value="FAD/NAD-bd_sf"/>
</dbReference>
<comment type="similarity">
    <text evidence="1">Belongs to the FMO family.</text>
</comment>
<keyword evidence="5" id="KW-0560">Oxidoreductase</keyword>
<dbReference type="PRINTS" id="PR00370">
    <property type="entry name" value="FMOXYGENASE"/>
</dbReference>
<keyword evidence="7" id="KW-1185">Reference proteome</keyword>
<keyword evidence="2" id="KW-0285">Flavoprotein</keyword>
<dbReference type="PIRSF" id="PIRSF000332">
    <property type="entry name" value="FMO"/>
    <property type="match status" value="1"/>
</dbReference>
<dbReference type="GO" id="GO:0004499">
    <property type="term" value="F:N,N-dimethylaniline monooxygenase activity"/>
    <property type="evidence" value="ECO:0007669"/>
    <property type="project" value="InterPro"/>
</dbReference>
<sequence>MQPVPRTAQRIAVIGAGAAGLCAAKHLLARGVEVVVYELGSFIGGLWVYQNDNGLSPAYRSLHLNSEASITAYKDFPFPKDGPLYPDHFEVSRYLQAYAEHFGVLPHIRFRSNVVGVAETNAAGIKDGSWTVRLADGSVEEFSAVVVASGHQGVPKHADWRADFTGEYLHSNSYQIPEPFRNKRVLVVGMGNSAVDIASDICVVTSSTTISARSPVLVMPRMLFGVPTSRVLGKIEKRWMPWAFRRTMRELLTRIVHGSMEQWGFVTPKTRTHPTSHPSLMAHFVWNRITAKPGIASVRGNEVSFVDGSVASFDTIIAATGYAVGLPFLTENAASTQEHKPELFLRVVSPSQPGLYFVGLFNVAGGGNIRMMDDQAEWLADLVCGDVDLPDQAGMRVAIAEERAFLKRHYPASPRYALELDPTFYRKQLMQERKRALAYRQRVPVVKLDVKLSAKPDVAAANITVK</sequence>
<evidence type="ECO:0000256" key="1">
    <source>
        <dbReference type="ARBA" id="ARBA00009183"/>
    </source>
</evidence>
<evidence type="ECO:0000256" key="2">
    <source>
        <dbReference type="ARBA" id="ARBA00022630"/>
    </source>
</evidence>
<evidence type="ECO:0000256" key="4">
    <source>
        <dbReference type="ARBA" id="ARBA00022857"/>
    </source>
</evidence>
<dbReference type="InterPro" id="IPR020946">
    <property type="entry name" value="Flavin_mOase-like"/>
</dbReference>
<keyword evidence="3" id="KW-0274">FAD</keyword>
<dbReference type="SUPFAM" id="SSF51905">
    <property type="entry name" value="FAD/NAD(P)-binding domain"/>
    <property type="match status" value="2"/>
</dbReference>